<dbReference type="SUPFAM" id="SSF143081">
    <property type="entry name" value="BB1717-like"/>
    <property type="match status" value="1"/>
</dbReference>
<dbReference type="InterPro" id="IPR036590">
    <property type="entry name" value="SRAP-like"/>
</dbReference>
<keyword evidence="2 8" id="KW-0645">Protease</keyword>
<keyword evidence="3" id="KW-0227">DNA damage</keyword>
<evidence type="ECO:0000256" key="3">
    <source>
        <dbReference type="ARBA" id="ARBA00022763"/>
    </source>
</evidence>
<dbReference type="EC" id="3.4.-.-" evidence="8"/>
<evidence type="ECO:0000256" key="4">
    <source>
        <dbReference type="ARBA" id="ARBA00022801"/>
    </source>
</evidence>
<reference evidence="9 10" key="1">
    <citation type="submission" date="2013-10" db="EMBL/GenBank/DDBJ databases">
        <title>Salinisphaera orenii MK-B5 Genome Sequencing.</title>
        <authorList>
            <person name="Lai Q."/>
            <person name="Li C."/>
            <person name="Shao Z."/>
        </authorList>
    </citation>
    <scope>NUCLEOTIDE SEQUENCE [LARGE SCALE GENOMIC DNA]</scope>
    <source>
        <strain evidence="9 10">MK-B5</strain>
    </source>
</reference>
<evidence type="ECO:0000256" key="1">
    <source>
        <dbReference type="ARBA" id="ARBA00008136"/>
    </source>
</evidence>
<keyword evidence="5" id="KW-0190">Covalent protein-DNA linkage</keyword>
<keyword evidence="4 8" id="KW-0378">Hydrolase</keyword>
<comment type="similarity">
    <text evidence="1 8">Belongs to the SOS response-associated peptidase family.</text>
</comment>
<dbReference type="GO" id="GO:0006508">
    <property type="term" value="P:proteolysis"/>
    <property type="evidence" value="ECO:0007669"/>
    <property type="project" value="UniProtKB-KW"/>
</dbReference>
<dbReference type="PANTHER" id="PTHR13604:SF0">
    <property type="entry name" value="ABASIC SITE PROCESSING PROTEIN HMCES"/>
    <property type="match status" value="1"/>
</dbReference>
<gene>
    <name evidence="9" type="ORF">SAOR_11130</name>
</gene>
<proteinExistence type="inferred from homology"/>
<name>A0A423PL46_9GAMM</name>
<organism evidence="9 10">
    <name type="scientific">Salinisphaera orenii MK-B5</name>
    <dbReference type="NCBI Taxonomy" id="856730"/>
    <lineage>
        <taxon>Bacteria</taxon>
        <taxon>Pseudomonadati</taxon>
        <taxon>Pseudomonadota</taxon>
        <taxon>Gammaproteobacteria</taxon>
        <taxon>Salinisphaerales</taxon>
        <taxon>Salinisphaeraceae</taxon>
        <taxon>Salinisphaera</taxon>
    </lineage>
</organism>
<dbReference type="AlphaFoldDB" id="A0A423PL46"/>
<protein>
    <recommendedName>
        <fullName evidence="8">Abasic site processing protein</fullName>
        <ecNumber evidence="8">3.4.-.-</ecNumber>
    </recommendedName>
</protein>
<dbReference type="Gene3D" id="3.90.1680.10">
    <property type="entry name" value="SOS response associated peptidase-like"/>
    <property type="match status" value="1"/>
</dbReference>
<keyword evidence="6" id="KW-0238">DNA-binding</keyword>
<dbReference type="InterPro" id="IPR003738">
    <property type="entry name" value="SRAP"/>
</dbReference>
<dbReference type="Proteomes" id="UP000283993">
    <property type="component" value="Unassembled WGS sequence"/>
</dbReference>
<accession>A0A423PL46</accession>
<evidence type="ECO:0000313" key="9">
    <source>
        <dbReference type="EMBL" id="ROO26316.1"/>
    </source>
</evidence>
<comment type="caution">
    <text evidence="9">The sequence shown here is derived from an EMBL/GenBank/DDBJ whole genome shotgun (WGS) entry which is preliminary data.</text>
</comment>
<evidence type="ECO:0000256" key="5">
    <source>
        <dbReference type="ARBA" id="ARBA00023124"/>
    </source>
</evidence>
<evidence type="ECO:0000256" key="7">
    <source>
        <dbReference type="ARBA" id="ARBA00023239"/>
    </source>
</evidence>
<sequence length="224" mass="24891">MCGRFGLTTDPAVFARLLGIEARPPDDVTGYNIAPGASIAAIHRPRPQERPCYDRLFWGFIPSWDSRGRARINARLDKRATSFWRRAFGRRRGVIPADWWYEWQRLDTHRQPFALRPADGQPFFLAAVWSRPAALAADHRAAGQRCAAIVTRPAVGAAAEIHHRMPLVLDAAGARDWLDVDIPAADVATAQAHRDLTTWAVGTRLNRAGAHDDPALVEPIDPAR</sequence>
<dbReference type="GO" id="GO:0008233">
    <property type="term" value="F:peptidase activity"/>
    <property type="evidence" value="ECO:0007669"/>
    <property type="project" value="UniProtKB-KW"/>
</dbReference>
<evidence type="ECO:0000256" key="6">
    <source>
        <dbReference type="ARBA" id="ARBA00023125"/>
    </source>
</evidence>
<evidence type="ECO:0000256" key="8">
    <source>
        <dbReference type="RuleBase" id="RU364100"/>
    </source>
</evidence>
<dbReference type="GO" id="GO:0016829">
    <property type="term" value="F:lyase activity"/>
    <property type="evidence" value="ECO:0007669"/>
    <property type="project" value="UniProtKB-KW"/>
</dbReference>
<keyword evidence="7" id="KW-0456">Lyase</keyword>
<dbReference type="PANTHER" id="PTHR13604">
    <property type="entry name" value="DC12-RELATED"/>
    <property type="match status" value="1"/>
</dbReference>
<evidence type="ECO:0000256" key="2">
    <source>
        <dbReference type="ARBA" id="ARBA00022670"/>
    </source>
</evidence>
<dbReference type="EMBL" id="AYKH01000023">
    <property type="protein sequence ID" value="ROO26316.1"/>
    <property type="molecule type" value="Genomic_DNA"/>
</dbReference>
<dbReference type="GO" id="GO:0106300">
    <property type="term" value="P:protein-DNA covalent cross-linking repair"/>
    <property type="evidence" value="ECO:0007669"/>
    <property type="project" value="InterPro"/>
</dbReference>
<dbReference type="Pfam" id="PF02586">
    <property type="entry name" value="SRAP"/>
    <property type="match status" value="1"/>
</dbReference>
<dbReference type="GO" id="GO:0003697">
    <property type="term" value="F:single-stranded DNA binding"/>
    <property type="evidence" value="ECO:0007669"/>
    <property type="project" value="InterPro"/>
</dbReference>
<evidence type="ECO:0000313" key="10">
    <source>
        <dbReference type="Proteomes" id="UP000283993"/>
    </source>
</evidence>
<keyword evidence="10" id="KW-1185">Reference proteome</keyword>
<dbReference type="RefSeq" id="WP_123631489.1">
    <property type="nucleotide sequence ID" value="NZ_AYKH01000023.1"/>
</dbReference>